<reference evidence="2" key="1">
    <citation type="submission" date="2025-08" db="UniProtKB">
        <authorList>
            <consortium name="RefSeq"/>
        </authorList>
    </citation>
    <scope>IDENTIFICATION</scope>
</reference>
<gene>
    <name evidence="2" type="primary">LOC105040004</name>
</gene>
<sequence length="232" mass="26326">MGFLLKVGGASSSCSILGNSVESVPESEPSWAQVVQGRRCFMWEMPRPSQEDISILEAKFNDLVVFSEVELQRTSKKWKTAAVGKFLGQGFPLEFVQKELKNRCSWRVTFSAWLTSSQRIRRLLRFSCTIPPTTRFRLFGACCLLLTLWCYVFWNVNCQGDANEESLYKKKKNTQGLIKAASGGMGCGSYKRANKPGESCLVHNIKQQKGSKTFKLRTEKQQFQNICYFIIG</sequence>
<dbReference type="RefSeq" id="XP_019704284.1">
    <property type="nucleotide sequence ID" value="XM_019848725.2"/>
</dbReference>
<evidence type="ECO:0000313" key="2">
    <source>
        <dbReference type="RefSeq" id="XP_019704284.1"/>
    </source>
</evidence>
<dbReference type="Proteomes" id="UP000504607">
    <property type="component" value="Chromosome 2"/>
</dbReference>
<dbReference type="AlphaFoldDB" id="A0A6J0PEQ1"/>
<keyword evidence="1" id="KW-1185">Reference proteome</keyword>
<name>A0A6J0PEQ1_ELAGV</name>
<protein>
    <submittedName>
        <fullName evidence="2">Uncharacterized protein LOC105040004 isoform X1</fullName>
    </submittedName>
</protein>
<dbReference type="InParanoid" id="A0A6J0PEQ1"/>
<evidence type="ECO:0000313" key="1">
    <source>
        <dbReference type="Proteomes" id="UP000504607"/>
    </source>
</evidence>
<proteinExistence type="predicted"/>
<organism evidence="1 2">
    <name type="scientific">Elaeis guineensis var. tenera</name>
    <name type="common">Oil palm</name>
    <dbReference type="NCBI Taxonomy" id="51953"/>
    <lineage>
        <taxon>Eukaryota</taxon>
        <taxon>Viridiplantae</taxon>
        <taxon>Streptophyta</taxon>
        <taxon>Embryophyta</taxon>
        <taxon>Tracheophyta</taxon>
        <taxon>Spermatophyta</taxon>
        <taxon>Magnoliopsida</taxon>
        <taxon>Liliopsida</taxon>
        <taxon>Arecaceae</taxon>
        <taxon>Arecoideae</taxon>
        <taxon>Cocoseae</taxon>
        <taxon>Elaeidinae</taxon>
        <taxon>Elaeis</taxon>
    </lineage>
</organism>
<accession>A0A6J0PEQ1</accession>